<name>A0A5B7H1P5_PORTR</name>
<evidence type="ECO:0000256" key="1">
    <source>
        <dbReference type="SAM" id="MobiDB-lite"/>
    </source>
</evidence>
<organism evidence="2 3">
    <name type="scientific">Portunus trituberculatus</name>
    <name type="common">Swimming crab</name>
    <name type="synonym">Neptunus trituberculatus</name>
    <dbReference type="NCBI Taxonomy" id="210409"/>
    <lineage>
        <taxon>Eukaryota</taxon>
        <taxon>Metazoa</taxon>
        <taxon>Ecdysozoa</taxon>
        <taxon>Arthropoda</taxon>
        <taxon>Crustacea</taxon>
        <taxon>Multicrustacea</taxon>
        <taxon>Malacostraca</taxon>
        <taxon>Eumalacostraca</taxon>
        <taxon>Eucarida</taxon>
        <taxon>Decapoda</taxon>
        <taxon>Pleocyemata</taxon>
        <taxon>Brachyura</taxon>
        <taxon>Eubrachyura</taxon>
        <taxon>Portunoidea</taxon>
        <taxon>Portunidae</taxon>
        <taxon>Portuninae</taxon>
        <taxon>Portunus</taxon>
    </lineage>
</organism>
<evidence type="ECO:0000313" key="2">
    <source>
        <dbReference type="EMBL" id="MPC63973.1"/>
    </source>
</evidence>
<evidence type="ECO:0000313" key="3">
    <source>
        <dbReference type="Proteomes" id="UP000324222"/>
    </source>
</evidence>
<dbReference type="EMBL" id="VSRR010021478">
    <property type="protein sequence ID" value="MPC63973.1"/>
    <property type="molecule type" value="Genomic_DNA"/>
</dbReference>
<keyword evidence="3" id="KW-1185">Reference proteome</keyword>
<feature type="region of interest" description="Disordered" evidence="1">
    <location>
        <begin position="1"/>
        <end position="89"/>
    </location>
</feature>
<proteinExistence type="predicted"/>
<accession>A0A5B7H1P5</accession>
<dbReference type="AlphaFoldDB" id="A0A5B7H1P5"/>
<protein>
    <submittedName>
        <fullName evidence="2">Uncharacterized protein</fullName>
    </submittedName>
</protein>
<reference evidence="2 3" key="1">
    <citation type="submission" date="2019-05" db="EMBL/GenBank/DDBJ databases">
        <title>Another draft genome of Portunus trituberculatus and its Hox gene families provides insights of decapod evolution.</title>
        <authorList>
            <person name="Jeong J.-H."/>
            <person name="Song I."/>
            <person name="Kim S."/>
            <person name="Choi T."/>
            <person name="Kim D."/>
            <person name="Ryu S."/>
            <person name="Kim W."/>
        </authorList>
    </citation>
    <scope>NUCLEOTIDE SEQUENCE [LARGE SCALE GENOMIC DNA]</scope>
    <source>
        <tissue evidence="2">Muscle</tissue>
    </source>
</reference>
<gene>
    <name evidence="2" type="ORF">E2C01_058081</name>
</gene>
<sequence>MRWCDYDGGVEGREGPGRGGAGRGGTGRGLGGRGGAGLGIEGREREGGWGGREWASVLPGRRPRPPPRRPDQLGRQLSEIRPLMKVIPR</sequence>
<comment type="caution">
    <text evidence="2">The sequence shown here is derived from an EMBL/GenBank/DDBJ whole genome shotgun (WGS) entry which is preliminary data.</text>
</comment>
<feature type="compositionally biased region" description="Gly residues" evidence="1">
    <location>
        <begin position="17"/>
        <end position="40"/>
    </location>
</feature>
<dbReference type="Proteomes" id="UP000324222">
    <property type="component" value="Unassembled WGS sequence"/>
</dbReference>